<proteinExistence type="predicted"/>
<evidence type="ECO:0000256" key="7">
    <source>
        <dbReference type="SAM" id="Phobius"/>
    </source>
</evidence>
<keyword evidence="2" id="KW-0547">Nucleotide-binding</keyword>
<dbReference type="PANTHER" id="PTHR24223">
    <property type="entry name" value="ATP-BINDING CASSETTE SUB-FAMILY C"/>
    <property type="match status" value="1"/>
</dbReference>
<dbReference type="AlphaFoldDB" id="A0A976XJR1"/>
<dbReference type="InterPro" id="IPR036640">
    <property type="entry name" value="ABC1_TM_sf"/>
</dbReference>
<feature type="domain" description="ABC transporter" evidence="8">
    <location>
        <begin position="192"/>
        <end position="446"/>
    </location>
</feature>
<feature type="compositionally biased region" description="Polar residues" evidence="6">
    <location>
        <begin position="356"/>
        <end position="372"/>
    </location>
</feature>
<evidence type="ECO:0000256" key="5">
    <source>
        <dbReference type="ARBA" id="ARBA00023136"/>
    </source>
</evidence>
<evidence type="ECO:0000313" key="10">
    <source>
        <dbReference type="Proteomes" id="UP000244811"/>
    </source>
</evidence>
<evidence type="ECO:0000313" key="9">
    <source>
        <dbReference type="EMBL" id="UVC50203.1"/>
    </source>
</evidence>
<evidence type="ECO:0000256" key="1">
    <source>
        <dbReference type="ARBA" id="ARBA00022692"/>
    </source>
</evidence>
<dbReference type="EMBL" id="CP056072">
    <property type="protein sequence ID" value="UVC50203.1"/>
    <property type="molecule type" value="Genomic_DNA"/>
</dbReference>
<name>A0A976XJR1_THEOR</name>
<keyword evidence="1 7" id="KW-0812">Transmembrane</keyword>
<keyword evidence="5 7" id="KW-0472">Membrane</keyword>
<dbReference type="GO" id="GO:0016887">
    <property type="term" value="F:ATP hydrolysis activity"/>
    <property type="evidence" value="ECO:0007669"/>
    <property type="project" value="InterPro"/>
</dbReference>
<feature type="transmembrane region" description="Helical" evidence="7">
    <location>
        <begin position="40"/>
        <end position="63"/>
    </location>
</feature>
<evidence type="ECO:0000259" key="8">
    <source>
        <dbReference type="PROSITE" id="PS50893"/>
    </source>
</evidence>
<dbReference type="Gene3D" id="3.40.50.300">
    <property type="entry name" value="P-loop containing nucleotide triphosphate hydrolases"/>
    <property type="match status" value="1"/>
</dbReference>
<organism evidence="9 10">
    <name type="scientific">Theileria orientalis</name>
    <dbReference type="NCBI Taxonomy" id="68886"/>
    <lineage>
        <taxon>Eukaryota</taxon>
        <taxon>Sar</taxon>
        <taxon>Alveolata</taxon>
        <taxon>Apicomplexa</taxon>
        <taxon>Aconoidasida</taxon>
        <taxon>Piroplasmida</taxon>
        <taxon>Theileriidae</taxon>
        <taxon>Theileria</taxon>
    </lineage>
</organism>
<dbReference type="InterPro" id="IPR027417">
    <property type="entry name" value="P-loop_NTPase"/>
</dbReference>
<feature type="region of interest" description="Disordered" evidence="6">
    <location>
        <begin position="336"/>
        <end position="377"/>
    </location>
</feature>
<keyword evidence="4 7" id="KW-1133">Transmembrane helix</keyword>
<keyword evidence="3" id="KW-0067">ATP-binding</keyword>
<reference evidence="9" key="1">
    <citation type="submission" date="2022-07" db="EMBL/GenBank/DDBJ databases">
        <title>Evaluation of T. orientalis genome assembly methods using nanopore sequencing and analysis of variation between genomes.</title>
        <authorList>
            <person name="Yam J."/>
            <person name="Micallef M.L."/>
            <person name="Liu M."/>
            <person name="Djordjevic S.P."/>
            <person name="Bogema D.R."/>
            <person name="Jenkins C."/>
        </authorList>
    </citation>
    <scope>NUCLEOTIDE SEQUENCE</scope>
    <source>
        <strain evidence="9">Goon Nure</strain>
    </source>
</reference>
<evidence type="ECO:0000256" key="6">
    <source>
        <dbReference type="SAM" id="MobiDB-lite"/>
    </source>
</evidence>
<evidence type="ECO:0000256" key="3">
    <source>
        <dbReference type="ARBA" id="ARBA00022840"/>
    </source>
</evidence>
<protein>
    <recommendedName>
        <fullName evidence="8">ABC transporter domain-containing protein</fullName>
    </recommendedName>
</protein>
<dbReference type="GO" id="GO:0005524">
    <property type="term" value="F:ATP binding"/>
    <property type="evidence" value="ECO:0007669"/>
    <property type="project" value="UniProtKB-KW"/>
</dbReference>
<feature type="transmembrane region" description="Helical" evidence="7">
    <location>
        <begin position="75"/>
        <end position="97"/>
    </location>
</feature>
<dbReference type="Gene3D" id="1.20.1560.10">
    <property type="entry name" value="ABC transporter type 1, transmembrane domain"/>
    <property type="match status" value="1"/>
</dbReference>
<gene>
    <name evidence="9" type="ORF">MACK_004078</name>
</gene>
<dbReference type="InterPro" id="IPR050173">
    <property type="entry name" value="ABC_transporter_C-like"/>
</dbReference>
<evidence type="ECO:0000256" key="4">
    <source>
        <dbReference type="ARBA" id="ARBA00022989"/>
    </source>
</evidence>
<dbReference type="PROSITE" id="PS50893">
    <property type="entry name" value="ABC_TRANSPORTER_2"/>
    <property type="match status" value="1"/>
</dbReference>
<dbReference type="GO" id="GO:0042626">
    <property type="term" value="F:ATPase-coupled transmembrane transporter activity"/>
    <property type="evidence" value="ECO:0007669"/>
    <property type="project" value="TreeGrafter"/>
</dbReference>
<dbReference type="SUPFAM" id="SSF90123">
    <property type="entry name" value="ABC transporter transmembrane region"/>
    <property type="match status" value="1"/>
</dbReference>
<feature type="compositionally biased region" description="Low complexity" evidence="6">
    <location>
        <begin position="340"/>
        <end position="355"/>
    </location>
</feature>
<dbReference type="Proteomes" id="UP000244811">
    <property type="component" value="Chromosome 4"/>
</dbReference>
<dbReference type="SUPFAM" id="SSF52540">
    <property type="entry name" value="P-loop containing nucleoside triphosphate hydrolases"/>
    <property type="match status" value="1"/>
</dbReference>
<sequence length="448" mass="51047">MSGGSIYRSFNRNSDLLGDFLEHREYSARSKFLFVAAGSWSTIMFTWVFSLTTFIILVISIILDKYTKHKMTPGYFGLALSLCMNVVKSFSNFALMYSCAQMLMGSIERFQYFIPPGKRLKFDKCPNTHEEYIVNTVNRNLTNLDKKQLLRRRAIEFKTENKKLYGLRRMFYHPRITIIDVDDYLNTEHIGVQLNDVCVYTTLEQNPETMILKHLKGSACKSEIIGMVGKTGAGKTTIFSVLQNIVENRTGQVLLDGKELNDIPKVVLRQIIGVIPQLPFVFKGWTVRRFLDPRKLFTDDDIKYALNQCGLLNFVNTLHGSTGLDTVIIPEDHVLDSKSSKGQSNNSKMNKNTSTELNKPSSDSIDQPPNQEISDRSYKEEELGFPINDLLQKYFSHCTTFVTAHDVNTLKKCTSVWVIHDGFLMKTYKASDIPENVSIASIIEESVK</sequence>
<evidence type="ECO:0000256" key="2">
    <source>
        <dbReference type="ARBA" id="ARBA00022741"/>
    </source>
</evidence>
<dbReference type="Pfam" id="PF00005">
    <property type="entry name" value="ABC_tran"/>
    <property type="match status" value="1"/>
</dbReference>
<accession>A0A976XJR1</accession>
<dbReference type="GO" id="GO:0016020">
    <property type="term" value="C:membrane"/>
    <property type="evidence" value="ECO:0007669"/>
    <property type="project" value="InterPro"/>
</dbReference>
<dbReference type="InterPro" id="IPR003439">
    <property type="entry name" value="ABC_transporter-like_ATP-bd"/>
</dbReference>